<evidence type="ECO:0000313" key="2">
    <source>
        <dbReference type="EMBL" id="KAK3208067.1"/>
    </source>
</evidence>
<sequence length="187" mass="20341">MSEQNPSHNPYSQPPHYGGESQNPYSNPWGSEGQNQSPPQQYNPPTGPPPGQDSNPFHSSSPQQHSHATNPFAQEQSYNPPSGPPPSHSYADTQGFDSSVPPGLPPRRAETTSEAALPQGQDRSHQVEVMQSYESSRPQTEDEENQQILQREFPKIDGSLIAAIYGDSGSLSATREMLQELSSTEGS</sequence>
<feature type="compositionally biased region" description="Polar residues" evidence="1">
    <location>
        <begin position="20"/>
        <end position="33"/>
    </location>
</feature>
<feature type="compositionally biased region" description="Low complexity" evidence="1">
    <location>
        <begin position="52"/>
        <end position="67"/>
    </location>
</feature>
<proteinExistence type="predicted"/>
<evidence type="ECO:0000313" key="3">
    <source>
        <dbReference type="Proteomes" id="UP001280581"/>
    </source>
</evidence>
<name>A0AAN6LV67_9PLEO</name>
<dbReference type="EMBL" id="WVTA01000008">
    <property type="protein sequence ID" value="KAK3208067.1"/>
    <property type="molecule type" value="Genomic_DNA"/>
</dbReference>
<accession>A0AAN6LV67</accession>
<keyword evidence="3" id="KW-1185">Reference proteome</keyword>
<dbReference type="Proteomes" id="UP001280581">
    <property type="component" value="Unassembled WGS sequence"/>
</dbReference>
<feature type="compositionally biased region" description="Polar residues" evidence="1">
    <location>
        <begin position="68"/>
        <end position="80"/>
    </location>
</feature>
<organism evidence="2 3">
    <name type="scientific">Pseudopithomyces chartarum</name>
    <dbReference type="NCBI Taxonomy" id="1892770"/>
    <lineage>
        <taxon>Eukaryota</taxon>
        <taxon>Fungi</taxon>
        <taxon>Dikarya</taxon>
        <taxon>Ascomycota</taxon>
        <taxon>Pezizomycotina</taxon>
        <taxon>Dothideomycetes</taxon>
        <taxon>Pleosporomycetidae</taxon>
        <taxon>Pleosporales</taxon>
        <taxon>Massarineae</taxon>
        <taxon>Didymosphaeriaceae</taxon>
        <taxon>Pseudopithomyces</taxon>
    </lineage>
</organism>
<comment type="caution">
    <text evidence="2">The sequence shown here is derived from an EMBL/GenBank/DDBJ whole genome shotgun (WGS) entry which is preliminary data.</text>
</comment>
<evidence type="ECO:0000256" key="1">
    <source>
        <dbReference type="SAM" id="MobiDB-lite"/>
    </source>
</evidence>
<reference evidence="2 3" key="1">
    <citation type="submission" date="2021-02" db="EMBL/GenBank/DDBJ databases">
        <title>Genome assembly of Pseudopithomyces chartarum.</title>
        <authorList>
            <person name="Jauregui R."/>
            <person name="Singh J."/>
            <person name="Voisey C."/>
        </authorList>
    </citation>
    <scope>NUCLEOTIDE SEQUENCE [LARGE SCALE GENOMIC DNA]</scope>
    <source>
        <strain evidence="2 3">AGR01</strain>
    </source>
</reference>
<protein>
    <submittedName>
        <fullName evidence="2">Uncharacterized protein</fullName>
    </submittedName>
</protein>
<feature type="region of interest" description="Disordered" evidence="1">
    <location>
        <begin position="1"/>
        <end position="156"/>
    </location>
</feature>
<feature type="compositionally biased region" description="Polar residues" evidence="1">
    <location>
        <begin position="1"/>
        <end position="11"/>
    </location>
</feature>
<feature type="compositionally biased region" description="Pro residues" evidence="1">
    <location>
        <begin position="41"/>
        <end position="51"/>
    </location>
</feature>
<gene>
    <name evidence="2" type="ORF">GRF29_96g1312854</name>
</gene>
<dbReference type="AlphaFoldDB" id="A0AAN6LV67"/>